<gene>
    <name evidence="8" type="ORF">ACE3NQ_16300</name>
</gene>
<dbReference type="InterPro" id="IPR003740">
    <property type="entry name" value="YitT"/>
</dbReference>
<keyword evidence="2" id="KW-1003">Cell membrane</keyword>
<comment type="subcellular location">
    <subcellularLocation>
        <location evidence="1">Cell membrane</location>
        <topology evidence="1">Multi-pass membrane protein</topology>
    </subcellularLocation>
</comment>
<dbReference type="PANTHER" id="PTHR33545">
    <property type="entry name" value="UPF0750 MEMBRANE PROTEIN YITT-RELATED"/>
    <property type="match status" value="1"/>
</dbReference>
<keyword evidence="5 6" id="KW-0472">Membrane</keyword>
<dbReference type="InterPro" id="IPR019264">
    <property type="entry name" value="DUF2179"/>
</dbReference>
<evidence type="ECO:0000256" key="6">
    <source>
        <dbReference type="SAM" id="Phobius"/>
    </source>
</evidence>
<evidence type="ECO:0000256" key="4">
    <source>
        <dbReference type="ARBA" id="ARBA00022989"/>
    </source>
</evidence>
<protein>
    <submittedName>
        <fullName evidence="8">YitT family protein</fullName>
    </submittedName>
</protein>
<name>A0ABV5BAX5_9BACL</name>
<sequence>MGKTRKKKMRPVDLLLKFVYITAGAVLAGVALELFLVPNQIIDGGITGISLVLTNVTSLPLGIFLFVINLPFLAIGFKQVGKGFAISALYGIIVLSTTTTLLHHVEAFTKEPLLAVFFGALLLGIGVGLVLRAGGTTDGAEIVAILISRRTNASVGQVILGINVVIFIAAGFILGWDAAMYSIFTFYIASKVMDIVVEGLDESKSVTIITSDYEEVAEAIMARLGRSTTYLYARGGFTKEDTQVIYCVVSRVELSTLKTVVRDIDPKAFIAVEDVADVSGGSFTKKQAH</sequence>
<feature type="transmembrane region" description="Helical" evidence="6">
    <location>
        <begin position="84"/>
        <end position="102"/>
    </location>
</feature>
<feature type="transmembrane region" description="Helical" evidence="6">
    <location>
        <begin position="155"/>
        <end position="176"/>
    </location>
</feature>
<evidence type="ECO:0000313" key="8">
    <source>
        <dbReference type="EMBL" id="MFB5682489.1"/>
    </source>
</evidence>
<keyword evidence="9" id="KW-1185">Reference proteome</keyword>
<keyword evidence="4 6" id="KW-1133">Transmembrane helix</keyword>
<proteinExistence type="predicted"/>
<evidence type="ECO:0000256" key="2">
    <source>
        <dbReference type="ARBA" id="ARBA00022475"/>
    </source>
</evidence>
<comment type="caution">
    <text evidence="8">The sequence shown here is derived from an EMBL/GenBank/DDBJ whole genome shotgun (WGS) entry which is preliminary data.</text>
</comment>
<dbReference type="Gene3D" id="3.30.70.120">
    <property type="match status" value="1"/>
</dbReference>
<dbReference type="PIRSF" id="PIRSF006483">
    <property type="entry name" value="Membrane_protein_YitT"/>
    <property type="match status" value="1"/>
</dbReference>
<feature type="transmembrane region" description="Helical" evidence="6">
    <location>
        <begin position="114"/>
        <end position="134"/>
    </location>
</feature>
<dbReference type="InterPro" id="IPR051461">
    <property type="entry name" value="UPF0750_membrane"/>
</dbReference>
<keyword evidence="3 6" id="KW-0812">Transmembrane</keyword>
<evidence type="ECO:0000256" key="1">
    <source>
        <dbReference type="ARBA" id="ARBA00004651"/>
    </source>
</evidence>
<dbReference type="RefSeq" id="WP_375526248.1">
    <property type="nucleotide sequence ID" value="NZ_JBHILM010000018.1"/>
</dbReference>
<accession>A0ABV5BAX5</accession>
<dbReference type="CDD" id="cd16380">
    <property type="entry name" value="YitT_C"/>
    <property type="match status" value="1"/>
</dbReference>
<dbReference type="InterPro" id="IPR015867">
    <property type="entry name" value="N-reg_PII/ATP_PRibTrfase_C"/>
</dbReference>
<reference evidence="8 9" key="1">
    <citation type="submission" date="2024-09" db="EMBL/GenBank/DDBJ databases">
        <authorList>
            <person name="Ruan L."/>
        </authorList>
    </citation>
    <scope>NUCLEOTIDE SEQUENCE [LARGE SCALE GENOMIC DNA]</scope>
    <source>
        <strain evidence="8 9">D33</strain>
    </source>
</reference>
<evidence type="ECO:0000259" key="7">
    <source>
        <dbReference type="Pfam" id="PF10035"/>
    </source>
</evidence>
<dbReference type="Proteomes" id="UP001580407">
    <property type="component" value="Unassembled WGS sequence"/>
</dbReference>
<dbReference type="Pfam" id="PF02588">
    <property type="entry name" value="YitT_membrane"/>
    <property type="match status" value="1"/>
</dbReference>
<dbReference type="PANTHER" id="PTHR33545:SF3">
    <property type="entry name" value="UPF0750 MEMBRANE PROTEIN YQFU"/>
    <property type="match status" value="1"/>
</dbReference>
<organism evidence="8 9">
    <name type="scientific">Paenibacillus terreus</name>
    <dbReference type="NCBI Taxonomy" id="1387834"/>
    <lineage>
        <taxon>Bacteria</taxon>
        <taxon>Bacillati</taxon>
        <taxon>Bacillota</taxon>
        <taxon>Bacilli</taxon>
        <taxon>Bacillales</taxon>
        <taxon>Paenibacillaceae</taxon>
        <taxon>Paenibacillus</taxon>
    </lineage>
</organism>
<dbReference type="EMBL" id="JBHILM010000018">
    <property type="protein sequence ID" value="MFB5682489.1"/>
    <property type="molecule type" value="Genomic_DNA"/>
</dbReference>
<dbReference type="Pfam" id="PF10035">
    <property type="entry name" value="DUF2179"/>
    <property type="match status" value="1"/>
</dbReference>
<feature type="domain" description="DUF2179" evidence="7">
    <location>
        <begin position="226"/>
        <end position="280"/>
    </location>
</feature>
<feature type="transmembrane region" description="Helical" evidence="6">
    <location>
        <begin position="12"/>
        <end position="37"/>
    </location>
</feature>
<evidence type="ECO:0000313" key="9">
    <source>
        <dbReference type="Proteomes" id="UP001580407"/>
    </source>
</evidence>
<evidence type="ECO:0000256" key="5">
    <source>
        <dbReference type="ARBA" id="ARBA00023136"/>
    </source>
</evidence>
<evidence type="ECO:0000256" key="3">
    <source>
        <dbReference type="ARBA" id="ARBA00022692"/>
    </source>
</evidence>